<evidence type="ECO:0000313" key="2">
    <source>
        <dbReference type="EMBL" id="MCQ4043722.1"/>
    </source>
</evidence>
<evidence type="ECO:0000313" key="3">
    <source>
        <dbReference type="Proteomes" id="UP001206206"/>
    </source>
</evidence>
<comment type="caution">
    <text evidence="2">The sequence shown here is derived from an EMBL/GenBank/DDBJ whole genome shotgun (WGS) entry which is preliminary data.</text>
</comment>
<feature type="region of interest" description="Disordered" evidence="1">
    <location>
        <begin position="22"/>
        <end position="120"/>
    </location>
</feature>
<dbReference type="RefSeq" id="WP_255929082.1">
    <property type="nucleotide sequence ID" value="NZ_JANFNH010000019.1"/>
</dbReference>
<proteinExistence type="predicted"/>
<feature type="compositionally biased region" description="Basic and acidic residues" evidence="1">
    <location>
        <begin position="64"/>
        <end position="92"/>
    </location>
</feature>
<organism evidence="2 3">
    <name type="scientific">Streptantibioticus rubrisoli</name>
    <dbReference type="NCBI Taxonomy" id="1387313"/>
    <lineage>
        <taxon>Bacteria</taxon>
        <taxon>Bacillati</taxon>
        <taxon>Actinomycetota</taxon>
        <taxon>Actinomycetes</taxon>
        <taxon>Kitasatosporales</taxon>
        <taxon>Streptomycetaceae</taxon>
        <taxon>Streptantibioticus</taxon>
    </lineage>
</organism>
<keyword evidence="3" id="KW-1185">Reference proteome</keyword>
<feature type="compositionally biased region" description="Basic and acidic residues" evidence="1">
    <location>
        <begin position="36"/>
        <end position="47"/>
    </location>
</feature>
<gene>
    <name evidence="2" type="ORF">NON19_17270</name>
</gene>
<protein>
    <submittedName>
        <fullName evidence="2">Uncharacterized protein</fullName>
    </submittedName>
</protein>
<dbReference type="Proteomes" id="UP001206206">
    <property type="component" value="Unassembled WGS sequence"/>
</dbReference>
<accession>A0ABT1PEC3</accession>
<dbReference type="EMBL" id="JANFNH010000019">
    <property type="protein sequence ID" value="MCQ4043722.1"/>
    <property type="molecule type" value="Genomic_DNA"/>
</dbReference>
<evidence type="ECO:0000256" key="1">
    <source>
        <dbReference type="SAM" id="MobiDB-lite"/>
    </source>
</evidence>
<reference evidence="2 3" key="1">
    <citation type="submission" date="2022-06" db="EMBL/GenBank/DDBJ databases">
        <title>Draft genome sequence of type strain Streptomyces rubrisoli DSM 42083.</title>
        <authorList>
            <person name="Duangmal K."/>
            <person name="Klaysubun C."/>
        </authorList>
    </citation>
    <scope>NUCLEOTIDE SEQUENCE [LARGE SCALE GENOMIC DNA]</scope>
    <source>
        <strain evidence="2 3">DSM 42083</strain>
    </source>
</reference>
<name>A0ABT1PEC3_9ACTN</name>
<sequence length="120" mass="12592">MTTNANIGLAVVGEYFLGHTKKTKTDIGPGMFPKAYGDRTERADRNEAGAWRGSGVSRSVGRGGIRDLADEVDESREPVPHEHDGAAARRDGATAPVVAVPPERSAPADGNEPMGLMAHG</sequence>